<dbReference type="InterPro" id="IPR005662">
    <property type="entry name" value="GTPase_Era-like"/>
</dbReference>
<keyword evidence="6" id="KW-1003">Cell membrane</keyword>
<sequence>MSDSQTTRSGMVALVGRPNVGKSTLVNALVGEKVSIVTPKPQTTRHRIVGVLTEPYMQIALVDTPGLHTGQRSALNRVLNETAMSSLAGIDVVLFVVEAGQWRAEDEAALERLKSLRTPVGLIINKVDRVPDKTELLPYIEQMSARREFAFIAPVSAQKKKNLDSIVAECASRMPEGPFLFPEDEYTDRNLRFIAAETVREKLTMYMQQELPYSAAVEIERFEQGEEQIEIHACVWVSRDNHKAMVIGKGGSMLKRIGRAARLDLVERLDHRVDLRLWVKVRENWIDSEASVRDLGH</sequence>
<dbReference type="CDD" id="cd22534">
    <property type="entry name" value="KH-II_Era"/>
    <property type="match status" value="1"/>
</dbReference>
<evidence type="ECO:0000256" key="8">
    <source>
        <dbReference type="RuleBase" id="RU003761"/>
    </source>
</evidence>
<dbReference type="NCBIfam" id="TIGR00231">
    <property type="entry name" value="small_GTP"/>
    <property type="match status" value="1"/>
</dbReference>
<comment type="caution">
    <text evidence="11">The sequence shown here is derived from an EMBL/GenBank/DDBJ whole genome shotgun (WGS) entry which is preliminary data.</text>
</comment>
<proteinExistence type="inferred from homology"/>
<feature type="region of interest" description="G4" evidence="7">
    <location>
        <begin position="125"/>
        <end position="128"/>
    </location>
</feature>
<keyword evidence="5 6" id="KW-0342">GTP-binding</keyword>
<dbReference type="InterPro" id="IPR004044">
    <property type="entry name" value="KH_dom_type_2"/>
</dbReference>
<accession>A0ABV2B2F9</accession>
<evidence type="ECO:0000256" key="2">
    <source>
        <dbReference type="ARBA" id="ARBA00020484"/>
    </source>
</evidence>
<organism evidence="11 12">
    <name type="scientific">Salinisphaera dokdonensis CL-ES53</name>
    <dbReference type="NCBI Taxonomy" id="1304272"/>
    <lineage>
        <taxon>Bacteria</taxon>
        <taxon>Pseudomonadati</taxon>
        <taxon>Pseudomonadota</taxon>
        <taxon>Gammaproteobacteria</taxon>
        <taxon>Salinisphaerales</taxon>
        <taxon>Salinisphaeraceae</taxon>
        <taxon>Salinisphaera</taxon>
    </lineage>
</organism>
<dbReference type="NCBIfam" id="NF000908">
    <property type="entry name" value="PRK00089.1"/>
    <property type="match status" value="1"/>
</dbReference>
<evidence type="ECO:0000256" key="4">
    <source>
        <dbReference type="ARBA" id="ARBA00022884"/>
    </source>
</evidence>
<keyword evidence="6" id="KW-0699">rRNA-binding</keyword>
<name>A0ABV2B2F9_9GAMM</name>
<feature type="domain" description="KH type-2" evidence="9">
    <location>
        <begin position="199"/>
        <end position="283"/>
    </location>
</feature>
<dbReference type="Gene3D" id="3.30.300.20">
    <property type="match status" value="1"/>
</dbReference>
<reference evidence="11 12" key="1">
    <citation type="submission" date="2013-03" db="EMBL/GenBank/DDBJ databases">
        <title>Salinisphaera dokdonensis CL-ES53 Genome Sequencing.</title>
        <authorList>
            <person name="Li C."/>
            <person name="Lai Q."/>
            <person name="Shao Z."/>
        </authorList>
    </citation>
    <scope>NUCLEOTIDE SEQUENCE [LARGE SCALE GENOMIC DNA]</scope>
    <source>
        <strain evidence="11 12">CL-ES53</strain>
    </source>
</reference>
<evidence type="ECO:0000256" key="5">
    <source>
        <dbReference type="ARBA" id="ARBA00023134"/>
    </source>
</evidence>
<dbReference type="CDD" id="cd04163">
    <property type="entry name" value="Era"/>
    <property type="match status" value="1"/>
</dbReference>
<evidence type="ECO:0000256" key="1">
    <source>
        <dbReference type="ARBA" id="ARBA00007921"/>
    </source>
</evidence>
<dbReference type="InterPro" id="IPR027417">
    <property type="entry name" value="P-loop_NTPase"/>
</dbReference>
<comment type="subunit">
    <text evidence="6">Monomer.</text>
</comment>
<dbReference type="PRINTS" id="PR00326">
    <property type="entry name" value="GTP1OBG"/>
</dbReference>
<dbReference type="InterPro" id="IPR006073">
    <property type="entry name" value="GTP-bd"/>
</dbReference>
<dbReference type="HAMAP" id="MF_00367">
    <property type="entry name" value="GTPase_Era"/>
    <property type="match status" value="1"/>
</dbReference>
<dbReference type="InterPro" id="IPR009019">
    <property type="entry name" value="KH_sf_prok-type"/>
</dbReference>
<dbReference type="SUPFAM" id="SSF54814">
    <property type="entry name" value="Prokaryotic type KH domain (KH-domain type II)"/>
    <property type="match status" value="1"/>
</dbReference>
<dbReference type="Proteomes" id="UP001460888">
    <property type="component" value="Unassembled WGS sequence"/>
</dbReference>
<dbReference type="Pfam" id="PF01926">
    <property type="entry name" value="MMR_HSR1"/>
    <property type="match status" value="1"/>
</dbReference>
<dbReference type="InterPro" id="IPR015946">
    <property type="entry name" value="KH_dom-like_a/b"/>
</dbReference>
<keyword evidence="6" id="KW-0963">Cytoplasm</keyword>
<protein>
    <recommendedName>
        <fullName evidence="2 6">GTPase Era</fullName>
    </recommendedName>
</protein>
<evidence type="ECO:0000313" key="11">
    <source>
        <dbReference type="EMBL" id="MES1930064.1"/>
    </source>
</evidence>
<evidence type="ECO:0000256" key="3">
    <source>
        <dbReference type="ARBA" id="ARBA00022741"/>
    </source>
</evidence>
<evidence type="ECO:0000313" key="12">
    <source>
        <dbReference type="Proteomes" id="UP001460888"/>
    </source>
</evidence>
<dbReference type="NCBIfam" id="TIGR00436">
    <property type="entry name" value="era"/>
    <property type="match status" value="1"/>
</dbReference>
<dbReference type="EMBL" id="APND01000004">
    <property type="protein sequence ID" value="MES1930064.1"/>
    <property type="molecule type" value="Genomic_DNA"/>
</dbReference>
<feature type="region of interest" description="G5" evidence="7">
    <location>
        <begin position="155"/>
        <end position="157"/>
    </location>
</feature>
<gene>
    <name evidence="6" type="primary">era</name>
    <name evidence="11" type="ORF">SADO_12453</name>
</gene>
<evidence type="ECO:0000256" key="6">
    <source>
        <dbReference type="HAMAP-Rule" id="MF_00367"/>
    </source>
</evidence>
<dbReference type="Pfam" id="PF07650">
    <property type="entry name" value="KH_2"/>
    <property type="match status" value="1"/>
</dbReference>
<feature type="domain" description="Era-type G" evidence="10">
    <location>
        <begin position="8"/>
        <end position="176"/>
    </location>
</feature>
<feature type="binding site" evidence="6">
    <location>
        <begin position="16"/>
        <end position="23"/>
    </location>
    <ligand>
        <name>GTP</name>
        <dbReference type="ChEBI" id="CHEBI:37565"/>
    </ligand>
</feature>
<comment type="function">
    <text evidence="6">An essential GTPase that binds both GDP and GTP, with rapid nucleotide exchange. Plays a role in 16S rRNA processing and 30S ribosomal subunit biogenesis and possibly also in cell cycle regulation and energy metabolism.</text>
</comment>
<feature type="region of interest" description="G3" evidence="7">
    <location>
        <begin position="63"/>
        <end position="66"/>
    </location>
</feature>
<keyword evidence="12" id="KW-1185">Reference proteome</keyword>
<evidence type="ECO:0000259" key="9">
    <source>
        <dbReference type="PROSITE" id="PS50823"/>
    </source>
</evidence>
<keyword evidence="4 6" id="KW-0694">RNA-binding</keyword>
<keyword evidence="6" id="KW-0690">Ribosome biogenesis</keyword>
<dbReference type="Gene3D" id="3.40.50.300">
    <property type="entry name" value="P-loop containing nucleotide triphosphate hydrolases"/>
    <property type="match status" value="1"/>
</dbReference>
<dbReference type="PANTHER" id="PTHR42698">
    <property type="entry name" value="GTPASE ERA"/>
    <property type="match status" value="1"/>
</dbReference>
<dbReference type="InterPro" id="IPR005225">
    <property type="entry name" value="Small_GTP-bd"/>
</dbReference>
<keyword evidence="6" id="KW-0472">Membrane</keyword>
<comment type="subcellular location">
    <subcellularLocation>
        <location evidence="6">Cytoplasm</location>
    </subcellularLocation>
    <subcellularLocation>
        <location evidence="6">Cell membrane</location>
        <topology evidence="6">Peripheral membrane protein</topology>
    </subcellularLocation>
</comment>
<feature type="binding site" evidence="6">
    <location>
        <begin position="125"/>
        <end position="128"/>
    </location>
    <ligand>
        <name>GTP</name>
        <dbReference type="ChEBI" id="CHEBI:37565"/>
    </ligand>
</feature>
<dbReference type="PROSITE" id="PS50823">
    <property type="entry name" value="KH_TYPE_2"/>
    <property type="match status" value="1"/>
</dbReference>
<evidence type="ECO:0000256" key="7">
    <source>
        <dbReference type="PROSITE-ProRule" id="PRU01050"/>
    </source>
</evidence>
<evidence type="ECO:0000259" key="10">
    <source>
        <dbReference type="PROSITE" id="PS51713"/>
    </source>
</evidence>
<feature type="binding site" evidence="6">
    <location>
        <begin position="63"/>
        <end position="67"/>
    </location>
    <ligand>
        <name>GTP</name>
        <dbReference type="ChEBI" id="CHEBI:37565"/>
    </ligand>
</feature>
<dbReference type="PANTHER" id="PTHR42698:SF1">
    <property type="entry name" value="GTPASE ERA, MITOCHONDRIAL"/>
    <property type="match status" value="1"/>
</dbReference>
<dbReference type="InterPro" id="IPR030388">
    <property type="entry name" value="G_ERA_dom"/>
</dbReference>
<feature type="region of interest" description="G2" evidence="7">
    <location>
        <begin position="42"/>
        <end position="46"/>
    </location>
</feature>
<dbReference type="RefSeq" id="WP_353111926.1">
    <property type="nucleotide sequence ID" value="NZ_APND01000004.1"/>
</dbReference>
<feature type="region of interest" description="G1" evidence="7">
    <location>
        <begin position="16"/>
        <end position="23"/>
    </location>
</feature>
<dbReference type="PROSITE" id="PS51713">
    <property type="entry name" value="G_ERA"/>
    <property type="match status" value="1"/>
</dbReference>
<keyword evidence="3 6" id="KW-0547">Nucleotide-binding</keyword>
<dbReference type="SUPFAM" id="SSF52540">
    <property type="entry name" value="P-loop containing nucleoside triphosphate hydrolases"/>
    <property type="match status" value="1"/>
</dbReference>
<comment type="similarity">
    <text evidence="1 6 7 8">Belongs to the TRAFAC class TrmE-Era-EngA-EngB-Septin-like GTPase superfamily. Era GTPase family.</text>
</comment>